<protein>
    <submittedName>
        <fullName evidence="1">Uncharacterized protein</fullName>
    </submittedName>
</protein>
<evidence type="ECO:0000313" key="1">
    <source>
        <dbReference type="EMBL" id="MET3560578.1"/>
    </source>
</evidence>
<proteinExistence type="predicted"/>
<gene>
    <name evidence="1" type="ORF">ABID39_001280</name>
</gene>
<keyword evidence="2" id="KW-1185">Reference proteome</keyword>
<name>A0ABV2FPV7_9HYPH</name>
<dbReference type="Proteomes" id="UP001549112">
    <property type="component" value="Unassembled WGS sequence"/>
</dbReference>
<comment type="caution">
    <text evidence="1">The sequence shown here is derived from an EMBL/GenBank/DDBJ whole genome shotgun (WGS) entry which is preliminary data.</text>
</comment>
<dbReference type="InterPro" id="IPR011604">
    <property type="entry name" value="PDDEXK-like_dom_sf"/>
</dbReference>
<feature type="non-terminal residue" evidence="1">
    <location>
        <position position="1"/>
    </location>
</feature>
<sequence length="49" mass="5901">RFTNQSSHLRMKIKRVHRDEKQIEQIHQAVEAFLEEIEQKIKQLSTKVA</sequence>
<dbReference type="Gene3D" id="3.90.320.10">
    <property type="match status" value="1"/>
</dbReference>
<dbReference type="EMBL" id="JBEPLT010000013">
    <property type="protein sequence ID" value="MET3560578.1"/>
    <property type="molecule type" value="Genomic_DNA"/>
</dbReference>
<accession>A0ABV2FPV7</accession>
<evidence type="ECO:0000313" key="2">
    <source>
        <dbReference type="Proteomes" id="UP001549112"/>
    </source>
</evidence>
<organism evidence="1 2">
    <name type="scientific">Bartonella japonica</name>
    <dbReference type="NCBI Taxonomy" id="357761"/>
    <lineage>
        <taxon>Bacteria</taxon>
        <taxon>Pseudomonadati</taxon>
        <taxon>Pseudomonadota</taxon>
        <taxon>Alphaproteobacteria</taxon>
        <taxon>Hyphomicrobiales</taxon>
        <taxon>Bartonellaceae</taxon>
        <taxon>Bartonella</taxon>
    </lineage>
</organism>
<reference evidence="1 2" key="1">
    <citation type="submission" date="2024-06" db="EMBL/GenBank/DDBJ databases">
        <title>Genomic Encyclopedia of Type Strains, Phase IV (KMG-IV): sequencing the most valuable type-strain genomes for metagenomic binning, comparative biology and taxonomic classification.</title>
        <authorList>
            <person name="Goeker M."/>
        </authorList>
    </citation>
    <scope>NUCLEOTIDE SEQUENCE [LARGE SCALE GENOMIC DNA]</scope>
    <source>
        <strain evidence="1 2">DSM 23650</strain>
    </source>
</reference>